<reference evidence="2" key="1">
    <citation type="submission" date="2020-11" db="EMBL/GenBank/DDBJ databases">
        <title>Bacterial whole genome sequence for Panacibacter sp. DH6.</title>
        <authorList>
            <person name="Le V."/>
            <person name="Ko S."/>
            <person name="Ahn C.-Y."/>
            <person name="Oh H.-M."/>
        </authorList>
    </citation>
    <scope>NUCLEOTIDE SEQUENCE</scope>
    <source>
        <strain evidence="2">DH6</strain>
    </source>
</reference>
<sequence length="288" mass="32903">MQFSLTQRIIIKLYSTKFKIIQKFSPQKAAASFLKLFFTPYLTHRKAERPAIFHKAEKLSFDFNGFNIRGFRWKSNVQGAPTVLICHGMNSCAYRFEKYIQLLTQQHFTVLAFDAQGHGQSEGKFLNAAVYGDIIVEIENRFGPLDGIIAHSVGGMATSFAMEKINDAKKNVVLIAPATETTSQLDIFFRLLNLPLSYRLMVNEEIERTRGLPPAWYSTSRAVHHFKANILWIHDTDDLICPYSDTLKIQEEGLPYIKFVTTSGLGHNKIYRDAGIQKMIVDFLKQQQ</sequence>
<dbReference type="PANTHER" id="PTHR12277">
    <property type="entry name" value="ALPHA/BETA HYDROLASE DOMAIN-CONTAINING PROTEIN"/>
    <property type="match status" value="1"/>
</dbReference>
<dbReference type="Proteomes" id="UP000628448">
    <property type="component" value="Unassembled WGS sequence"/>
</dbReference>
<dbReference type="EMBL" id="JADWYR010000002">
    <property type="protein sequence ID" value="MBG9377516.1"/>
    <property type="molecule type" value="Genomic_DNA"/>
</dbReference>
<dbReference type="InterPro" id="IPR022742">
    <property type="entry name" value="Hydrolase_4"/>
</dbReference>
<proteinExistence type="predicted"/>
<dbReference type="InterPro" id="IPR029058">
    <property type="entry name" value="AB_hydrolase_fold"/>
</dbReference>
<dbReference type="GO" id="GO:0016787">
    <property type="term" value="F:hydrolase activity"/>
    <property type="evidence" value="ECO:0007669"/>
    <property type="project" value="UniProtKB-KW"/>
</dbReference>
<protein>
    <submittedName>
        <fullName evidence="2">Alpha/beta fold hydrolase</fullName>
    </submittedName>
</protein>
<comment type="caution">
    <text evidence="2">The sequence shown here is derived from an EMBL/GenBank/DDBJ whole genome shotgun (WGS) entry which is preliminary data.</text>
</comment>
<feature type="domain" description="Serine aminopeptidase S33" evidence="1">
    <location>
        <begin position="82"/>
        <end position="191"/>
    </location>
</feature>
<name>A0A931GV80_9BACT</name>
<dbReference type="RefSeq" id="WP_196991598.1">
    <property type="nucleotide sequence ID" value="NZ_JADWYR010000002.1"/>
</dbReference>
<keyword evidence="3" id="KW-1185">Reference proteome</keyword>
<evidence type="ECO:0000259" key="1">
    <source>
        <dbReference type="Pfam" id="PF12146"/>
    </source>
</evidence>
<dbReference type="Gene3D" id="3.40.50.1820">
    <property type="entry name" value="alpha/beta hydrolase"/>
    <property type="match status" value="1"/>
</dbReference>
<accession>A0A931GV80</accession>
<dbReference type="Pfam" id="PF12146">
    <property type="entry name" value="Hydrolase_4"/>
    <property type="match status" value="1"/>
</dbReference>
<evidence type="ECO:0000313" key="2">
    <source>
        <dbReference type="EMBL" id="MBG9377516.1"/>
    </source>
</evidence>
<evidence type="ECO:0000313" key="3">
    <source>
        <dbReference type="Proteomes" id="UP000628448"/>
    </source>
</evidence>
<keyword evidence="2" id="KW-0378">Hydrolase</keyword>
<dbReference type="AlphaFoldDB" id="A0A931GV80"/>
<dbReference type="SUPFAM" id="SSF53474">
    <property type="entry name" value="alpha/beta-Hydrolases"/>
    <property type="match status" value="1"/>
</dbReference>
<gene>
    <name evidence="2" type="ORF">I5907_14830</name>
</gene>
<organism evidence="2 3">
    <name type="scientific">Panacibacter microcysteis</name>
    <dbReference type="NCBI Taxonomy" id="2793269"/>
    <lineage>
        <taxon>Bacteria</taxon>
        <taxon>Pseudomonadati</taxon>
        <taxon>Bacteroidota</taxon>
        <taxon>Chitinophagia</taxon>
        <taxon>Chitinophagales</taxon>
        <taxon>Chitinophagaceae</taxon>
        <taxon>Panacibacter</taxon>
    </lineage>
</organism>